<evidence type="ECO:0000313" key="3">
    <source>
        <dbReference type="Proteomes" id="UP000007812"/>
    </source>
</evidence>
<dbReference type="Proteomes" id="UP000007812">
    <property type="component" value="Chromosome"/>
</dbReference>
<dbReference type="OrthoDB" id="56431at2157"/>
<reference evidence="2 3" key="1">
    <citation type="journal article" date="2011" name="J. Bacteriol.">
        <title>Complete genome sequence of Metallosphaera cuprina, a metal sulfide-oxidizing archaeon from a hot spring.</title>
        <authorList>
            <person name="Liu L.J."/>
            <person name="You X.Y."/>
            <person name="Zheng H."/>
            <person name="Wang S."/>
            <person name="Jiang C.Y."/>
            <person name="Liu S.J."/>
        </authorList>
    </citation>
    <scope>NUCLEOTIDE SEQUENCE [LARGE SCALE GENOMIC DNA]</scope>
    <source>
        <strain evidence="2 3">Ar-4</strain>
    </source>
</reference>
<dbReference type="RefSeq" id="WP_013738133.1">
    <property type="nucleotide sequence ID" value="NC_015435.1"/>
</dbReference>
<evidence type="ECO:0008006" key="4">
    <source>
        <dbReference type="Google" id="ProtNLM"/>
    </source>
</evidence>
<dbReference type="InterPro" id="IPR012861">
    <property type="entry name" value="DUF1634"/>
</dbReference>
<name>F4FZE5_METCR</name>
<gene>
    <name evidence="2" type="ordered locus">Mcup_1532</name>
</gene>
<protein>
    <recommendedName>
        <fullName evidence="4">DUF1634 domain-containing protein</fullName>
    </recommendedName>
</protein>
<dbReference type="EMBL" id="CP002656">
    <property type="protein sequence ID" value="AEB95635.1"/>
    <property type="molecule type" value="Genomic_DNA"/>
</dbReference>
<dbReference type="AlphaFoldDB" id="F4FZE5"/>
<dbReference type="eggNOG" id="arCOG05396">
    <property type="taxonomic scope" value="Archaea"/>
</dbReference>
<keyword evidence="1" id="KW-1133">Transmembrane helix</keyword>
<dbReference type="PATRIC" id="fig|1006006.8.peg.1528"/>
<accession>F4FZE5</accession>
<dbReference type="HOGENOM" id="CLU_140339_1_0_2"/>
<evidence type="ECO:0000256" key="1">
    <source>
        <dbReference type="SAM" id="Phobius"/>
    </source>
</evidence>
<keyword evidence="1" id="KW-0472">Membrane</keyword>
<dbReference type="GeneID" id="10493721"/>
<organism evidence="2 3">
    <name type="scientific">Metallosphaera cuprina (strain Ar-4)</name>
    <dbReference type="NCBI Taxonomy" id="1006006"/>
    <lineage>
        <taxon>Archaea</taxon>
        <taxon>Thermoproteota</taxon>
        <taxon>Thermoprotei</taxon>
        <taxon>Sulfolobales</taxon>
        <taxon>Sulfolobaceae</taxon>
        <taxon>Metallosphaera</taxon>
    </lineage>
</organism>
<keyword evidence="3" id="KW-1185">Reference proteome</keyword>
<dbReference type="STRING" id="1006006.Mcup_1532"/>
<feature type="transmembrane region" description="Helical" evidence="1">
    <location>
        <begin position="72"/>
        <end position="95"/>
    </location>
</feature>
<sequence>MEVEDVISYSLIVGVVASILLIIIGVVLIFVHDGAQGFTLEQIGNVHSFINTSTTTPEKVVQGVQKLDGLSFVYLGLIVLIATPIIRVILLIGDFLKNRDLLYTILSLIVLINILIAIFIVPDYIIK</sequence>
<dbReference type="Pfam" id="PF07843">
    <property type="entry name" value="DUF1634"/>
    <property type="match status" value="1"/>
</dbReference>
<proteinExistence type="predicted"/>
<dbReference type="KEGG" id="mcn:Mcup_1532"/>
<feature type="transmembrane region" description="Helical" evidence="1">
    <location>
        <begin position="101"/>
        <end position="121"/>
    </location>
</feature>
<evidence type="ECO:0000313" key="2">
    <source>
        <dbReference type="EMBL" id="AEB95635.1"/>
    </source>
</evidence>
<keyword evidence="1" id="KW-0812">Transmembrane</keyword>
<feature type="transmembrane region" description="Helical" evidence="1">
    <location>
        <begin position="6"/>
        <end position="31"/>
    </location>
</feature>